<dbReference type="GO" id="GO:0005886">
    <property type="term" value="C:plasma membrane"/>
    <property type="evidence" value="ECO:0007669"/>
    <property type="project" value="UniProtKB-SubCell"/>
</dbReference>
<dbReference type="PANTHER" id="PTHR30347:SF1">
    <property type="entry name" value="MECHANOSENSITIVE CHANNEL MSCK"/>
    <property type="match status" value="1"/>
</dbReference>
<dbReference type="GO" id="GO:0008381">
    <property type="term" value="F:mechanosensitive monoatomic ion channel activity"/>
    <property type="evidence" value="ECO:0007669"/>
    <property type="project" value="UniProtKB-ARBA"/>
</dbReference>
<evidence type="ECO:0000256" key="6">
    <source>
        <dbReference type="ARBA" id="ARBA00023136"/>
    </source>
</evidence>
<dbReference type="OrthoDB" id="9809206at2"/>
<dbReference type="InterPro" id="IPR011066">
    <property type="entry name" value="MscS_channel_C_sf"/>
</dbReference>
<feature type="transmembrane region" description="Helical" evidence="7">
    <location>
        <begin position="396"/>
        <end position="417"/>
    </location>
</feature>
<dbReference type="Gene3D" id="1.10.287.1260">
    <property type="match status" value="1"/>
</dbReference>
<feature type="transmembrane region" description="Helical" evidence="7">
    <location>
        <begin position="341"/>
        <end position="359"/>
    </location>
</feature>
<dbReference type="Proteomes" id="UP000487757">
    <property type="component" value="Unassembled WGS sequence"/>
</dbReference>
<evidence type="ECO:0000313" key="11">
    <source>
        <dbReference type="Proteomes" id="UP000487757"/>
    </source>
</evidence>
<dbReference type="SUPFAM" id="SSF82689">
    <property type="entry name" value="Mechanosensitive channel protein MscS (YggB), C-terminal domain"/>
    <property type="match status" value="1"/>
</dbReference>
<gene>
    <name evidence="10" type="ORF">GJU39_18025</name>
</gene>
<proteinExistence type="inferred from homology"/>
<dbReference type="InterPro" id="IPR006685">
    <property type="entry name" value="MscS_channel_2nd"/>
</dbReference>
<evidence type="ECO:0000256" key="1">
    <source>
        <dbReference type="ARBA" id="ARBA00004651"/>
    </source>
</evidence>
<feature type="transmembrane region" description="Helical" evidence="7">
    <location>
        <begin position="365"/>
        <end position="384"/>
    </location>
</feature>
<evidence type="ECO:0000256" key="5">
    <source>
        <dbReference type="ARBA" id="ARBA00022989"/>
    </source>
</evidence>
<evidence type="ECO:0000256" key="3">
    <source>
        <dbReference type="ARBA" id="ARBA00022475"/>
    </source>
</evidence>
<feature type="transmembrane region" description="Helical" evidence="7">
    <location>
        <begin position="286"/>
        <end position="306"/>
    </location>
</feature>
<keyword evidence="4 7" id="KW-0812">Transmembrane</keyword>
<dbReference type="InterPro" id="IPR049278">
    <property type="entry name" value="MS_channel_C"/>
</dbReference>
<evidence type="ECO:0000259" key="9">
    <source>
        <dbReference type="Pfam" id="PF21082"/>
    </source>
</evidence>
<dbReference type="InterPro" id="IPR052702">
    <property type="entry name" value="MscS-like_channel"/>
</dbReference>
<comment type="similarity">
    <text evidence="2">Belongs to the MscS (TC 1.A.23) family.</text>
</comment>
<dbReference type="SUPFAM" id="SSF82861">
    <property type="entry name" value="Mechanosensitive channel protein MscS (YggB), transmembrane region"/>
    <property type="match status" value="1"/>
</dbReference>
<name>A0A7K0G2S1_9SPHI</name>
<keyword evidence="6 7" id="KW-0472">Membrane</keyword>
<protein>
    <submittedName>
        <fullName evidence="10">Mechanosensitive ion channel</fullName>
    </submittedName>
</protein>
<dbReference type="InterPro" id="IPR010920">
    <property type="entry name" value="LSM_dom_sf"/>
</dbReference>
<dbReference type="Pfam" id="PF00924">
    <property type="entry name" value="MS_channel_2nd"/>
    <property type="match status" value="1"/>
</dbReference>
<sequence length="767" mass="85986">MLSLLVLASFRSHGQHTEIKPVDSAKTIPDTLLFRIQTAQSAITEINAANKKGYDIEGIKRQIDAVKENVNPLEKAFKAKDELDTKNLLSFDLILRDADTKLKSITAILVQNSNTLQEMSDQVVSISNDTLLRNDKKGQEGNKLYQPQISELKTRLQEAGKLTGENLKQVNILLASTSALNVIVNDLRAQTAERLELSGKLALSKRNAYLWVAPLRNPASQTTGNLMSASYQGQQQILKYFIHSTWDNRFLAILLSIVFFVWVRRNFKNSKRALVRRQLGELKFEYLKPLPVFSTLIVLLNITPLFEPDAPSLYIELIQFLLLIVMTVHLWNILEKKQLQFWMLLIALYTLLIIGNAGVDDAIPLRLVLIGINIFFIWIGIQLFNTVTFKEFSKRYVKAVLVVLILMNGLAVLFNIFGRVDMAKVTSVTGVIGLIQLVGLSVFMQIMLDALDLQMKISSVNKGIFSRINHNKTKEKFKKGLSVLCVLLWVMVLLINLSLIGGLWGWISEVLSKPRVFGSIHFSFGNILFFVTIVYIANKLQKHVPLLFGEERITFNEDSGHKGSKVALIRLVIIVAGVLLAVMASGLPMDKLTVVLGAFGVGIGLGMQNIVNNFVSGIILIFEKPFRIGDYVELADKKGKVRDIGIRSSKLLTPQGSEVIIPNGDLLSGRLVNWTLNNDFIKTELIFKVSADSDFEAIGKLITDMLNEADNTVKKLPPEVLLNNITADSLEIKVLLWINNIYVEAEFKSQFLQQLVKKLKDAEVKIM</sequence>
<feature type="transmembrane region" description="Helical" evidence="7">
    <location>
        <begin position="567"/>
        <end position="588"/>
    </location>
</feature>
<keyword evidence="11" id="KW-1185">Reference proteome</keyword>
<evidence type="ECO:0000256" key="2">
    <source>
        <dbReference type="ARBA" id="ARBA00008017"/>
    </source>
</evidence>
<dbReference type="InterPro" id="IPR023408">
    <property type="entry name" value="MscS_beta-dom_sf"/>
</dbReference>
<comment type="caution">
    <text evidence="10">The sequence shown here is derived from an EMBL/GenBank/DDBJ whole genome shotgun (WGS) entry which is preliminary data.</text>
</comment>
<feature type="domain" description="Mechanosensitive ion channel MscS C-terminal" evidence="9">
    <location>
        <begin position="684"/>
        <end position="766"/>
    </location>
</feature>
<feature type="transmembrane region" description="Helical" evidence="7">
    <location>
        <begin position="594"/>
        <end position="622"/>
    </location>
</feature>
<dbReference type="SUPFAM" id="SSF50182">
    <property type="entry name" value="Sm-like ribonucleoproteins"/>
    <property type="match status" value="1"/>
</dbReference>
<feature type="transmembrane region" description="Helical" evidence="7">
    <location>
        <begin position="481"/>
        <end position="507"/>
    </location>
</feature>
<evidence type="ECO:0000256" key="7">
    <source>
        <dbReference type="SAM" id="Phobius"/>
    </source>
</evidence>
<feature type="transmembrane region" description="Helical" evidence="7">
    <location>
        <begin position="519"/>
        <end position="537"/>
    </location>
</feature>
<evidence type="ECO:0000313" key="10">
    <source>
        <dbReference type="EMBL" id="MRX77981.1"/>
    </source>
</evidence>
<reference evidence="10 11" key="1">
    <citation type="submission" date="2019-11" db="EMBL/GenBank/DDBJ databases">
        <title>Pedobacter petrophilus genome.</title>
        <authorList>
            <person name="Feldbauer M.J."/>
            <person name="Newman J.D."/>
        </authorList>
    </citation>
    <scope>NUCLEOTIDE SEQUENCE [LARGE SCALE GENOMIC DNA]</scope>
    <source>
        <strain evidence="10 11">LMG 29686</strain>
    </source>
</reference>
<evidence type="ECO:0000259" key="8">
    <source>
        <dbReference type="Pfam" id="PF00924"/>
    </source>
</evidence>
<accession>A0A7K0G2S1</accession>
<dbReference type="Gene3D" id="3.30.70.100">
    <property type="match status" value="1"/>
</dbReference>
<dbReference type="Gene3D" id="2.30.30.60">
    <property type="match status" value="1"/>
</dbReference>
<evidence type="ECO:0000256" key="4">
    <source>
        <dbReference type="ARBA" id="ARBA00022692"/>
    </source>
</evidence>
<dbReference type="InterPro" id="IPR011014">
    <property type="entry name" value="MscS_channel_TM-2"/>
</dbReference>
<dbReference type="EMBL" id="WKKH01000036">
    <property type="protein sequence ID" value="MRX77981.1"/>
    <property type="molecule type" value="Genomic_DNA"/>
</dbReference>
<dbReference type="PANTHER" id="PTHR30347">
    <property type="entry name" value="POTASSIUM CHANNEL RELATED"/>
    <property type="match status" value="1"/>
</dbReference>
<feature type="transmembrane region" description="Helical" evidence="7">
    <location>
        <begin position="429"/>
        <end position="448"/>
    </location>
</feature>
<comment type="subcellular location">
    <subcellularLocation>
        <location evidence="1">Cell membrane</location>
        <topology evidence="1">Multi-pass membrane protein</topology>
    </subcellularLocation>
</comment>
<dbReference type="Pfam" id="PF21082">
    <property type="entry name" value="MS_channel_3rd"/>
    <property type="match status" value="1"/>
</dbReference>
<feature type="transmembrane region" description="Helical" evidence="7">
    <location>
        <begin position="312"/>
        <end position="334"/>
    </location>
</feature>
<dbReference type="AlphaFoldDB" id="A0A7K0G2S1"/>
<keyword evidence="3" id="KW-1003">Cell membrane</keyword>
<keyword evidence="5 7" id="KW-1133">Transmembrane helix</keyword>
<feature type="domain" description="Mechanosensitive ion channel MscS" evidence="8">
    <location>
        <begin position="609"/>
        <end position="675"/>
    </location>
</feature>
<organism evidence="10 11">
    <name type="scientific">Pedobacter petrophilus</name>
    <dbReference type="NCBI Taxonomy" id="1908241"/>
    <lineage>
        <taxon>Bacteria</taxon>
        <taxon>Pseudomonadati</taxon>
        <taxon>Bacteroidota</taxon>
        <taxon>Sphingobacteriia</taxon>
        <taxon>Sphingobacteriales</taxon>
        <taxon>Sphingobacteriaceae</taxon>
        <taxon>Pedobacter</taxon>
    </lineage>
</organism>
<feature type="transmembrane region" description="Helical" evidence="7">
    <location>
        <begin position="246"/>
        <end position="265"/>
    </location>
</feature>